<name>A0ABX0KWD3_9NEIS</name>
<dbReference type="Pfam" id="PF05222">
    <property type="entry name" value="AlaDh_PNT_N"/>
    <property type="match status" value="1"/>
</dbReference>
<evidence type="ECO:0000256" key="7">
    <source>
        <dbReference type="ARBA" id="ARBA00023027"/>
    </source>
</evidence>
<comment type="caution">
    <text evidence="11">The sequence shown here is derived from an EMBL/GenBank/DDBJ whole genome shotgun (WGS) entry which is preliminary data.</text>
</comment>
<dbReference type="EC" id="7.1.1.1" evidence="3"/>
<dbReference type="NCBIfam" id="NF006942">
    <property type="entry name" value="PRK09424.1"/>
    <property type="match status" value="1"/>
</dbReference>
<comment type="function">
    <text evidence="1">The transhydrogenation between NADH and NADP is coupled to respiration and ATP hydrolysis and functions as a proton pump across the membrane.</text>
</comment>
<feature type="domain" description="Alanine dehydrogenase/pyridine nucleotide transhydrogenase N-terminal" evidence="10">
    <location>
        <begin position="4"/>
        <end position="138"/>
    </location>
</feature>
<organism evidence="11 12">
    <name type="scientific">Iodobacter violaceini</name>
    <dbReference type="NCBI Taxonomy" id="3044271"/>
    <lineage>
        <taxon>Bacteria</taxon>
        <taxon>Pseudomonadati</taxon>
        <taxon>Pseudomonadota</taxon>
        <taxon>Betaproteobacteria</taxon>
        <taxon>Neisseriales</taxon>
        <taxon>Chitinibacteraceae</taxon>
        <taxon>Iodobacter</taxon>
    </lineage>
</organism>
<evidence type="ECO:0000313" key="12">
    <source>
        <dbReference type="Proteomes" id="UP000712570"/>
    </source>
</evidence>
<evidence type="ECO:0000256" key="4">
    <source>
        <dbReference type="ARBA" id="ARBA00022741"/>
    </source>
</evidence>
<dbReference type="Pfam" id="PF01262">
    <property type="entry name" value="AlaDh_PNT_C"/>
    <property type="match status" value="1"/>
</dbReference>
<dbReference type="InterPro" id="IPR036291">
    <property type="entry name" value="NAD(P)-bd_dom_sf"/>
</dbReference>
<dbReference type="Proteomes" id="UP000712570">
    <property type="component" value="Unassembled WGS sequence"/>
</dbReference>
<dbReference type="PROSITE" id="PS00837">
    <property type="entry name" value="ALADH_PNT_2"/>
    <property type="match status" value="1"/>
</dbReference>
<dbReference type="SUPFAM" id="SSF51735">
    <property type="entry name" value="NAD(P)-binding Rossmann-fold domains"/>
    <property type="match status" value="1"/>
</dbReference>
<dbReference type="SUPFAM" id="SSF52283">
    <property type="entry name" value="Formate/glycerate dehydrogenase catalytic domain-like"/>
    <property type="match status" value="1"/>
</dbReference>
<accession>A0ABX0KWD3</accession>
<feature type="domain" description="Alanine dehydrogenase/pyridine nucleotide transhydrogenase NAD(H)-binding" evidence="9">
    <location>
        <begin position="147"/>
        <end position="316"/>
    </location>
</feature>
<dbReference type="InterPro" id="IPR007698">
    <property type="entry name" value="AlaDH/PNT_NAD(H)-bd"/>
</dbReference>
<keyword evidence="7" id="KW-0520">NAD</keyword>
<comment type="catalytic activity">
    <reaction evidence="8">
        <text>NAD(+) + NADPH + H(+)(in) = NADH + NADP(+) + H(+)(out)</text>
        <dbReference type="Rhea" id="RHEA:47992"/>
        <dbReference type="ChEBI" id="CHEBI:15378"/>
        <dbReference type="ChEBI" id="CHEBI:57540"/>
        <dbReference type="ChEBI" id="CHEBI:57783"/>
        <dbReference type="ChEBI" id="CHEBI:57945"/>
        <dbReference type="ChEBI" id="CHEBI:58349"/>
        <dbReference type="EC" id="7.1.1.1"/>
    </reaction>
</comment>
<dbReference type="SMART" id="SM01002">
    <property type="entry name" value="AlaDh_PNT_C"/>
    <property type="match status" value="1"/>
</dbReference>
<dbReference type="EMBL" id="JAAOLX010000005">
    <property type="protein sequence ID" value="NHQ86517.1"/>
    <property type="molecule type" value="Genomic_DNA"/>
</dbReference>
<proteinExistence type="inferred from homology"/>
<evidence type="ECO:0000259" key="10">
    <source>
        <dbReference type="SMART" id="SM01003"/>
    </source>
</evidence>
<evidence type="ECO:0000256" key="8">
    <source>
        <dbReference type="ARBA" id="ARBA00048202"/>
    </source>
</evidence>
<comment type="similarity">
    <text evidence="2">Belongs to the AlaDH/PNT family.</text>
</comment>
<reference evidence="11 12" key="1">
    <citation type="submission" date="2020-03" db="EMBL/GenBank/DDBJ databases">
        <title>Draft genome sequence of environmentally isolated violet-colored cultures.</title>
        <authorList>
            <person name="Wilson H.S."/>
        </authorList>
    </citation>
    <scope>NUCLEOTIDE SEQUENCE [LARGE SCALE GENOMIC DNA]</scope>
    <source>
        <strain evidence="11 12">HSC-16F04</strain>
    </source>
</reference>
<evidence type="ECO:0000313" key="11">
    <source>
        <dbReference type="EMBL" id="NHQ86517.1"/>
    </source>
</evidence>
<dbReference type="RefSeq" id="WP_166825527.1">
    <property type="nucleotide sequence ID" value="NZ_JAAOLX010000005.1"/>
</dbReference>
<dbReference type="GO" id="GO:0016491">
    <property type="term" value="F:oxidoreductase activity"/>
    <property type="evidence" value="ECO:0007669"/>
    <property type="project" value="UniProtKB-KW"/>
</dbReference>
<dbReference type="PANTHER" id="PTHR10160">
    <property type="entry name" value="NAD(P) TRANSHYDROGENASE"/>
    <property type="match status" value="1"/>
</dbReference>
<evidence type="ECO:0000256" key="3">
    <source>
        <dbReference type="ARBA" id="ARBA00012943"/>
    </source>
</evidence>
<dbReference type="InterPro" id="IPR008143">
    <property type="entry name" value="Ala_DH/PNT_CS2"/>
</dbReference>
<evidence type="ECO:0000256" key="5">
    <source>
        <dbReference type="ARBA" id="ARBA00022857"/>
    </source>
</evidence>
<dbReference type="InterPro" id="IPR007886">
    <property type="entry name" value="AlaDH/PNT_N"/>
</dbReference>
<keyword evidence="4" id="KW-0547">Nucleotide-binding</keyword>
<evidence type="ECO:0000256" key="1">
    <source>
        <dbReference type="ARBA" id="ARBA00003943"/>
    </source>
</evidence>
<keyword evidence="6" id="KW-1278">Translocase</keyword>
<gene>
    <name evidence="11" type="ORF">HA050_10365</name>
</gene>
<evidence type="ECO:0000256" key="6">
    <source>
        <dbReference type="ARBA" id="ARBA00022967"/>
    </source>
</evidence>
<keyword evidence="12" id="KW-1185">Reference proteome</keyword>
<dbReference type="CDD" id="cd05304">
    <property type="entry name" value="Rubrum_tdh"/>
    <property type="match status" value="1"/>
</dbReference>
<dbReference type="PANTHER" id="PTHR10160:SF19">
    <property type="entry name" value="PROTON-TRANSLOCATING NAD(P)(+) TRANSHYDROGENASE"/>
    <property type="match status" value="1"/>
</dbReference>
<keyword evidence="5" id="KW-0521">NADP</keyword>
<sequence length="394" mass="41521">MLIAIPAEVLPGEFRVAATPETIKKLIKAGHTVRVESKAGQHAAITDTAYTEAGAEIAPNPAALYQGAQLILKVRAPLANELPLLPERAALVALFDIHRYAHLDALNAKQISAYALELIPRITRAQSMDVLSSQANIAGYRAVLLATQYYPRFMPMLMTAAGTVKPARVLILGAGVAGLQAIATAKRLGAIVEVFDVRPATREQVESLGGKFIEVPLNDDEKAAAETSGGYAREMSDSYKLRQSLLIDSQARLADIIISTAQIPGKAAPILIPAETVAGMKAGSVIIDLAADSGGNCPLSRSDEVVHSENGVIIVGHSNLASLLAADASALYARNMLTFLSLLQDAEGAYAPHNDDEIIKATLLSHHGEQLFGRAPAHAEGTVASHTSQPTANA</sequence>
<protein>
    <recommendedName>
        <fullName evidence="3">proton-translocating NAD(P)(+) transhydrogenase</fullName>
        <ecNumber evidence="3">7.1.1.1</ecNumber>
    </recommendedName>
</protein>
<dbReference type="Gene3D" id="3.40.50.720">
    <property type="entry name" value="NAD(P)-binding Rossmann-like Domain"/>
    <property type="match status" value="2"/>
</dbReference>
<dbReference type="SMART" id="SM01003">
    <property type="entry name" value="AlaDh_PNT_N"/>
    <property type="match status" value="1"/>
</dbReference>
<evidence type="ECO:0000259" key="9">
    <source>
        <dbReference type="SMART" id="SM01002"/>
    </source>
</evidence>
<evidence type="ECO:0000256" key="2">
    <source>
        <dbReference type="ARBA" id="ARBA00005689"/>
    </source>
</evidence>
<keyword evidence="11" id="KW-0560">Oxidoreductase</keyword>